<reference evidence="1" key="1">
    <citation type="journal article" date="2020" name="New Phytol.">
        <title>Comparative genomics reveals dynamic genome evolution in host specialist ectomycorrhizal fungi.</title>
        <authorList>
            <person name="Lofgren L.A."/>
            <person name="Nguyen N.H."/>
            <person name="Vilgalys R."/>
            <person name="Ruytinx J."/>
            <person name="Liao H.L."/>
            <person name="Branco S."/>
            <person name="Kuo A."/>
            <person name="LaButti K."/>
            <person name="Lipzen A."/>
            <person name="Andreopoulos W."/>
            <person name="Pangilinan J."/>
            <person name="Riley R."/>
            <person name="Hundley H."/>
            <person name="Na H."/>
            <person name="Barry K."/>
            <person name="Grigoriev I.V."/>
            <person name="Stajich J.E."/>
            <person name="Kennedy P.G."/>
        </authorList>
    </citation>
    <scope>NUCLEOTIDE SEQUENCE</scope>
    <source>
        <strain evidence="1">FC423</strain>
    </source>
</reference>
<comment type="caution">
    <text evidence="1">The sequence shown here is derived from an EMBL/GenBank/DDBJ whole genome shotgun (WGS) entry which is preliminary data.</text>
</comment>
<accession>A0A9P7EWZ7</accession>
<name>A0A9P7EWZ7_9AGAM</name>
<dbReference type="AlphaFoldDB" id="A0A9P7EWZ7"/>
<dbReference type="RefSeq" id="XP_041287885.1">
    <property type="nucleotide sequence ID" value="XM_041429616.1"/>
</dbReference>
<protein>
    <submittedName>
        <fullName evidence="1">Uncharacterized protein</fullName>
    </submittedName>
</protein>
<keyword evidence="2" id="KW-1185">Reference proteome</keyword>
<dbReference type="GeneID" id="64691875"/>
<evidence type="ECO:0000313" key="1">
    <source>
        <dbReference type="EMBL" id="KAG2095460.1"/>
    </source>
</evidence>
<organism evidence="1 2">
    <name type="scientific">Suillus discolor</name>
    <dbReference type="NCBI Taxonomy" id="1912936"/>
    <lineage>
        <taxon>Eukaryota</taxon>
        <taxon>Fungi</taxon>
        <taxon>Dikarya</taxon>
        <taxon>Basidiomycota</taxon>
        <taxon>Agaricomycotina</taxon>
        <taxon>Agaricomycetes</taxon>
        <taxon>Agaricomycetidae</taxon>
        <taxon>Boletales</taxon>
        <taxon>Suillineae</taxon>
        <taxon>Suillaceae</taxon>
        <taxon>Suillus</taxon>
    </lineage>
</organism>
<proteinExistence type="predicted"/>
<dbReference type="Proteomes" id="UP000823399">
    <property type="component" value="Unassembled WGS sequence"/>
</dbReference>
<dbReference type="EMBL" id="JABBWM010000074">
    <property type="protein sequence ID" value="KAG2095460.1"/>
    <property type="molecule type" value="Genomic_DNA"/>
</dbReference>
<sequence>MRTHQVLSNHATLVSSDSSSINTAPVHHSAKSAAHSFLLSQLWVLLLQLQVVRSGPYATTESYLSFLAIGHLHFEIRLPFNAIRGFGVSHATLPVRATSGIVVIVSDQSGEGPRDETYWPGHTRSAGASSKSQLSRVTLSDTSCGPGAWCMDVALLVSLMGTVFFSLDTGFAAGGLIRRSFLASTFCLLPSSRTAWWHNEEP</sequence>
<evidence type="ECO:0000313" key="2">
    <source>
        <dbReference type="Proteomes" id="UP000823399"/>
    </source>
</evidence>
<gene>
    <name evidence="1" type="ORF">F5147DRAFT_401102</name>
</gene>